<sequence>MFYRVIVKHWCDRTGVGVCGAGRKDRHGQTPVSLQMWTDGGREVLPSWRKGGGLVPLKLFKTML</sequence>
<protein>
    <submittedName>
        <fullName evidence="1">Uncharacterized protein</fullName>
    </submittedName>
</protein>
<reference evidence="1 2" key="1">
    <citation type="submission" date="2021-02" db="EMBL/GenBank/DDBJ databases">
        <title>Complete genome of Desulfoluna sp. strain ASN36.</title>
        <authorList>
            <person name="Takahashi A."/>
            <person name="Kojima H."/>
            <person name="Fukui M."/>
        </authorList>
    </citation>
    <scope>NUCLEOTIDE SEQUENCE [LARGE SCALE GENOMIC DNA]</scope>
    <source>
        <strain evidence="1 2">ASN36</strain>
    </source>
</reference>
<organism evidence="1 2">
    <name type="scientific">Desulfoluna limicola</name>
    <dbReference type="NCBI Taxonomy" id="2810562"/>
    <lineage>
        <taxon>Bacteria</taxon>
        <taxon>Pseudomonadati</taxon>
        <taxon>Thermodesulfobacteriota</taxon>
        <taxon>Desulfobacteria</taxon>
        <taxon>Desulfobacterales</taxon>
        <taxon>Desulfolunaceae</taxon>
        <taxon>Desulfoluna</taxon>
    </lineage>
</organism>
<evidence type="ECO:0000313" key="1">
    <source>
        <dbReference type="EMBL" id="BCS98589.1"/>
    </source>
</evidence>
<dbReference type="Proteomes" id="UP001320148">
    <property type="component" value="Chromosome"/>
</dbReference>
<keyword evidence="2" id="KW-1185">Reference proteome</keyword>
<name>A0ABM7PMU6_9BACT</name>
<dbReference type="EMBL" id="AP024488">
    <property type="protein sequence ID" value="BCS98589.1"/>
    <property type="molecule type" value="Genomic_DNA"/>
</dbReference>
<evidence type="ECO:0000313" key="2">
    <source>
        <dbReference type="Proteomes" id="UP001320148"/>
    </source>
</evidence>
<accession>A0ABM7PMU6</accession>
<proteinExistence type="predicted"/>
<gene>
    <name evidence="1" type="ORF">DSLASN_42210</name>
</gene>